<evidence type="ECO:0000256" key="1">
    <source>
        <dbReference type="ARBA" id="ARBA00004167"/>
    </source>
</evidence>
<reference evidence="7 8" key="1">
    <citation type="submission" date="2024-11" db="EMBL/GenBank/DDBJ databases">
        <title>Chromosome-level genome assembly of Eucalyptus globulus Labill. provides insights into its genome evolution.</title>
        <authorList>
            <person name="Li X."/>
        </authorList>
    </citation>
    <scope>NUCLEOTIDE SEQUENCE [LARGE SCALE GENOMIC DNA]</scope>
    <source>
        <strain evidence="7">CL2024</strain>
        <tissue evidence="7">Fresh tender leaves</tissue>
    </source>
</reference>
<proteinExistence type="predicted"/>
<evidence type="ECO:0000256" key="5">
    <source>
        <dbReference type="SAM" id="Phobius"/>
    </source>
</evidence>
<feature type="transmembrane region" description="Helical" evidence="5">
    <location>
        <begin position="20"/>
        <end position="39"/>
    </location>
</feature>
<dbReference type="Pfam" id="PF03168">
    <property type="entry name" value="LEA_2"/>
    <property type="match status" value="1"/>
</dbReference>
<keyword evidence="2 5" id="KW-0812">Transmembrane</keyword>
<evidence type="ECO:0000259" key="6">
    <source>
        <dbReference type="Pfam" id="PF03168"/>
    </source>
</evidence>
<name>A0ABD3LW00_EUCGL</name>
<comment type="subcellular location">
    <subcellularLocation>
        <location evidence="1">Membrane</location>
        <topology evidence="1">Single-pass membrane protein</topology>
    </subcellularLocation>
</comment>
<dbReference type="InterPro" id="IPR044839">
    <property type="entry name" value="NDR1-like"/>
</dbReference>
<gene>
    <name evidence="7" type="ORF">ACJRO7_002591</name>
</gene>
<evidence type="ECO:0000256" key="3">
    <source>
        <dbReference type="ARBA" id="ARBA00022989"/>
    </source>
</evidence>
<dbReference type="AlphaFoldDB" id="A0ABD3LW00"/>
<dbReference type="PANTHER" id="PTHR31415">
    <property type="entry name" value="OS05G0367900 PROTEIN"/>
    <property type="match status" value="1"/>
</dbReference>
<dbReference type="EMBL" id="JBJKBG010000001">
    <property type="protein sequence ID" value="KAL3755562.1"/>
    <property type="molecule type" value="Genomic_DNA"/>
</dbReference>
<evidence type="ECO:0000256" key="4">
    <source>
        <dbReference type="ARBA" id="ARBA00023136"/>
    </source>
</evidence>
<keyword evidence="3 5" id="KW-1133">Transmembrane helix</keyword>
<dbReference type="InterPro" id="IPR004864">
    <property type="entry name" value="LEA_2"/>
</dbReference>
<dbReference type="GO" id="GO:0016020">
    <property type="term" value="C:membrane"/>
    <property type="evidence" value="ECO:0007669"/>
    <property type="project" value="UniProtKB-SubCell"/>
</dbReference>
<feature type="domain" description="Late embryogenesis abundant protein LEA-2 subgroup" evidence="6">
    <location>
        <begin position="74"/>
        <end position="173"/>
    </location>
</feature>
<organism evidence="7 8">
    <name type="scientific">Eucalyptus globulus</name>
    <name type="common">Tasmanian blue gum</name>
    <dbReference type="NCBI Taxonomy" id="34317"/>
    <lineage>
        <taxon>Eukaryota</taxon>
        <taxon>Viridiplantae</taxon>
        <taxon>Streptophyta</taxon>
        <taxon>Embryophyta</taxon>
        <taxon>Tracheophyta</taxon>
        <taxon>Spermatophyta</taxon>
        <taxon>Magnoliopsida</taxon>
        <taxon>eudicotyledons</taxon>
        <taxon>Gunneridae</taxon>
        <taxon>Pentapetalae</taxon>
        <taxon>rosids</taxon>
        <taxon>malvids</taxon>
        <taxon>Myrtales</taxon>
        <taxon>Myrtaceae</taxon>
        <taxon>Myrtoideae</taxon>
        <taxon>Eucalypteae</taxon>
        <taxon>Eucalyptus</taxon>
    </lineage>
</organism>
<evidence type="ECO:0000313" key="8">
    <source>
        <dbReference type="Proteomes" id="UP001634007"/>
    </source>
</evidence>
<dbReference type="PANTHER" id="PTHR31415:SF4">
    <property type="entry name" value="NDR1_HIN1-LIKE PROTEIN 3"/>
    <property type="match status" value="1"/>
</dbReference>
<evidence type="ECO:0000256" key="2">
    <source>
        <dbReference type="ARBA" id="ARBA00022692"/>
    </source>
</evidence>
<comment type="caution">
    <text evidence="7">The sequence shown here is derived from an EMBL/GenBank/DDBJ whole genome shotgun (WGS) entry which is preliminary data.</text>
</comment>
<evidence type="ECO:0000313" key="7">
    <source>
        <dbReference type="EMBL" id="KAL3755562.1"/>
    </source>
</evidence>
<protein>
    <recommendedName>
        <fullName evidence="6">Late embryogenesis abundant protein LEA-2 subgroup domain-containing protein</fullName>
    </recommendedName>
</protein>
<accession>A0ABD3LW00</accession>
<sequence>MAGKQGPDCCCGLLKLLFEIILAVLISIGIAALVFWLIFRPVNLVKFHVTEAELTRFNLTTNKSVLNYNLKLNLTIRNPNKKIGVYYDRLEARAFYDDQRLGVADVAPFYQGHKNTSVVSPAFAGQKVVGSELSSFNKEKAAGVFDIKVKLYLRVRFKLGSLKTFRFKPKVKCDLNVPSSSKNGGSSANFQTTKCDIDWNIF</sequence>
<keyword evidence="8" id="KW-1185">Reference proteome</keyword>
<keyword evidence="4 5" id="KW-0472">Membrane</keyword>
<dbReference type="Proteomes" id="UP001634007">
    <property type="component" value="Unassembled WGS sequence"/>
</dbReference>